<protein>
    <submittedName>
        <fullName evidence="9">1-acyl-sn-glycerol-3-phosphate acyltransferase</fullName>
    </submittedName>
</protein>
<evidence type="ECO:0000256" key="7">
    <source>
        <dbReference type="ARBA" id="ARBA00023315"/>
    </source>
</evidence>
<evidence type="ECO:0000256" key="2">
    <source>
        <dbReference type="ARBA" id="ARBA00022679"/>
    </source>
</evidence>
<evidence type="ECO:0000256" key="3">
    <source>
        <dbReference type="ARBA" id="ARBA00022692"/>
    </source>
</evidence>
<evidence type="ECO:0000313" key="9">
    <source>
        <dbReference type="EMBL" id="MBM6575530.1"/>
    </source>
</evidence>
<dbReference type="GO" id="GO:0016746">
    <property type="term" value="F:acyltransferase activity"/>
    <property type="evidence" value="ECO:0007669"/>
    <property type="project" value="UniProtKB-KW"/>
</dbReference>
<dbReference type="PANTHER" id="PTHR23063">
    <property type="entry name" value="PHOSPHOLIPID ACYLTRANSFERASE"/>
    <property type="match status" value="1"/>
</dbReference>
<evidence type="ECO:0000256" key="4">
    <source>
        <dbReference type="ARBA" id="ARBA00022989"/>
    </source>
</evidence>
<dbReference type="Pfam" id="PF01553">
    <property type="entry name" value="Acyltransferase"/>
    <property type="match status" value="1"/>
</dbReference>
<keyword evidence="4" id="KW-1133">Transmembrane helix</keyword>
<comment type="caution">
    <text evidence="9">The sequence shown here is derived from an EMBL/GenBank/DDBJ whole genome shotgun (WGS) entry which is preliminary data.</text>
</comment>
<dbReference type="InterPro" id="IPR002123">
    <property type="entry name" value="Plipid/glycerol_acylTrfase"/>
</dbReference>
<keyword evidence="10" id="KW-1185">Reference proteome</keyword>
<accession>A0ABS2D3N0</accession>
<evidence type="ECO:0000259" key="8">
    <source>
        <dbReference type="SMART" id="SM00563"/>
    </source>
</evidence>
<evidence type="ECO:0000256" key="5">
    <source>
        <dbReference type="ARBA" id="ARBA00023098"/>
    </source>
</evidence>
<keyword evidence="7 9" id="KW-0012">Acyltransferase</keyword>
<keyword evidence="3" id="KW-0812">Transmembrane</keyword>
<dbReference type="EMBL" id="JAFEMC010000001">
    <property type="protein sequence ID" value="MBM6575530.1"/>
    <property type="molecule type" value="Genomic_DNA"/>
</dbReference>
<evidence type="ECO:0000256" key="1">
    <source>
        <dbReference type="ARBA" id="ARBA00004370"/>
    </source>
</evidence>
<keyword evidence="2" id="KW-0808">Transferase</keyword>
<proteinExistence type="predicted"/>
<feature type="domain" description="Phospholipid/glycerol acyltransferase" evidence="8">
    <location>
        <begin position="63"/>
        <end position="177"/>
    </location>
</feature>
<evidence type="ECO:0000313" key="10">
    <source>
        <dbReference type="Proteomes" id="UP000763641"/>
    </source>
</evidence>
<keyword evidence="6" id="KW-0472">Membrane</keyword>
<dbReference type="PANTHER" id="PTHR23063:SF52">
    <property type="entry name" value="LYSOPHOSPHATIDYLCHOLINE ACYLTRANSFERASE"/>
    <property type="match status" value="1"/>
</dbReference>
<dbReference type="CDD" id="cd07989">
    <property type="entry name" value="LPLAT_AGPAT-like"/>
    <property type="match status" value="1"/>
</dbReference>
<evidence type="ECO:0000256" key="6">
    <source>
        <dbReference type="ARBA" id="ARBA00023136"/>
    </source>
</evidence>
<dbReference type="SMART" id="SM00563">
    <property type="entry name" value="PlsC"/>
    <property type="match status" value="1"/>
</dbReference>
<sequence length="234" mass="25519">MNTLRLALRLIALIAALLVALPLHGMWRLFRARSPWPRRFLGWCARIVGARAHVVGTPLERDAVILANHLSWIDILLLAGATGTAFVAKGELESVPLIGWLSSLNHTVFVARGQRMAVAEQVEQLRRALAAPWPVTIFPEGTTGDGTTLLPFKPALLAALDPPPPGLRVQPVRIDYGDATSDCVWGDESGQVHALRVLRRRGSFIATLNFAEPFAPDGGRKIVAAEARRRIEAL</sequence>
<keyword evidence="5" id="KW-0443">Lipid metabolism</keyword>
<dbReference type="SUPFAM" id="SSF69593">
    <property type="entry name" value="Glycerol-3-phosphate (1)-acyltransferase"/>
    <property type="match status" value="1"/>
</dbReference>
<organism evidence="9 10">
    <name type="scientific">Sphingomonas longa</name>
    <dbReference type="NCBI Taxonomy" id="2778730"/>
    <lineage>
        <taxon>Bacteria</taxon>
        <taxon>Pseudomonadati</taxon>
        <taxon>Pseudomonadota</taxon>
        <taxon>Alphaproteobacteria</taxon>
        <taxon>Sphingomonadales</taxon>
        <taxon>Sphingomonadaceae</taxon>
        <taxon>Sphingomonas</taxon>
    </lineage>
</organism>
<reference evidence="9 10" key="1">
    <citation type="submission" date="2020-12" db="EMBL/GenBank/DDBJ databases">
        <title>Sphingomonas sp.</title>
        <authorList>
            <person name="Kim M.K."/>
        </authorList>
    </citation>
    <scope>NUCLEOTIDE SEQUENCE [LARGE SCALE GENOMIC DNA]</scope>
    <source>
        <strain evidence="9 10">BT552</strain>
    </source>
</reference>
<dbReference type="Proteomes" id="UP000763641">
    <property type="component" value="Unassembled WGS sequence"/>
</dbReference>
<comment type="subcellular location">
    <subcellularLocation>
        <location evidence="1">Membrane</location>
    </subcellularLocation>
</comment>
<name>A0ABS2D3N0_9SPHN</name>
<gene>
    <name evidence="9" type="ORF">ILT43_04045</name>
</gene>
<dbReference type="RefSeq" id="WP_204195061.1">
    <property type="nucleotide sequence ID" value="NZ_JAFEMC010000001.1"/>
</dbReference>